<dbReference type="Proteomes" id="UP000313066">
    <property type="component" value="Unassembled WGS sequence"/>
</dbReference>
<dbReference type="InterPro" id="IPR009057">
    <property type="entry name" value="Homeodomain-like_sf"/>
</dbReference>
<reference evidence="3 4" key="1">
    <citation type="submission" date="2019-10" db="EMBL/GenBank/DDBJ databases">
        <title>Nonomuraea sp. nov., isolated from Phyllanthus amarus.</title>
        <authorList>
            <person name="Klykleung N."/>
            <person name="Tanasupawat S."/>
        </authorList>
    </citation>
    <scope>NUCLEOTIDE SEQUENCE [LARGE SCALE GENOMIC DNA]</scope>
    <source>
        <strain evidence="3 4">CR1-09</strain>
    </source>
</reference>
<protein>
    <submittedName>
        <fullName evidence="3">Helix-turn-helix domain-containing protein</fullName>
    </submittedName>
</protein>
<dbReference type="Gene3D" id="1.10.10.60">
    <property type="entry name" value="Homeodomain-like"/>
    <property type="match status" value="1"/>
</dbReference>
<dbReference type="GO" id="GO:0003677">
    <property type="term" value="F:DNA binding"/>
    <property type="evidence" value="ECO:0007669"/>
    <property type="project" value="InterPro"/>
</dbReference>
<dbReference type="InterPro" id="IPR006119">
    <property type="entry name" value="Resolv_N"/>
</dbReference>
<dbReference type="InterPro" id="IPR006120">
    <property type="entry name" value="Resolvase_HTH_dom"/>
</dbReference>
<evidence type="ECO:0000313" key="4">
    <source>
        <dbReference type="Proteomes" id="UP000313066"/>
    </source>
</evidence>
<evidence type="ECO:0000259" key="2">
    <source>
        <dbReference type="PROSITE" id="PS51736"/>
    </source>
</evidence>
<evidence type="ECO:0000256" key="1">
    <source>
        <dbReference type="SAM" id="MobiDB-lite"/>
    </source>
</evidence>
<dbReference type="Pfam" id="PF02796">
    <property type="entry name" value="HTH_7"/>
    <property type="match status" value="1"/>
</dbReference>
<proteinExistence type="predicted"/>
<dbReference type="RefSeq" id="WP_139572582.1">
    <property type="nucleotide sequence ID" value="NZ_VDMA02000001.1"/>
</dbReference>
<keyword evidence="4" id="KW-1185">Reference proteome</keyword>
<evidence type="ECO:0000313" key="3">
    <source>
        <dbReference type="EMBL" id="KAB8188061.1"/>
    </source>
</evidence>
<name>A0A5N6C5K1_9ACTN</name>
<dbReference type="PROSITE" id="PS51736">
    <property type="entry name" value="RECOMBINASES_3"/>
    <property type="match status" value="1"/>
</dbReference>
<dbReference type="CDD" id="cd00569">
    <property type="entry name" value="HTH_Hin_like"/>
    <property type="match status" value="1"/>
</dbReference>
<organism evidence="3 4">
    <name type="scientific">Microbispora catharanthi</name>
    <dbReference type="NCBI Taxonomy" id="1712871"/>
    <lineage>
        <taxon>Bacteria</taxon>
        <taxon>Bacillati</taxon>
        <taxon>Actinomycetota</taxon>
        <taxon>Actinomycetes</taxon>
        <taxon>Streptosporangiales</taxon>
        <taxon>Streptosporangiaceae</taxon>
        <taxon>Microbispora</taxon>
    </lineage>
</organism>
<dbReference type="EMBL" id="VDMA02000001">
    <property type="protein sequence ID" value="KAB8188061.1"/>
    <property type="molecule type" value="Genomic_DNA"/>
</dbReference>
<dbReference type="SUPFAM" id="SSF46689">
    <property type="entry name" value="Homeodomain-like"/>
    <property type="match status" value="1"/>
</dbReference>
<dbReference type="GO" id="GO:0000150">
    <property type="term" value="F:DNA strand exchange activity"/>
    <property type="evidence" value="ECO:0007669"/>
    <property type="project" value="InterPro"/>
</dbReference>
<comment type="caution">
    <text evidence="3">The sequence shown here is derived from an EMBL/GenBank/DDBJ whole genome shotgun (WGS) entry which is preliminary data.</text>
</comment>
<feature type="domain" description="Resolvase/invertase-type recombinase catalytic" evidence="2">
    <location>
        <begin position="1"/>
        <end position="17"/>
    </location>
</feature>
<dbReference type="AlphaFoldDB" id="A0A5N6C5K1"/>
<gene>
    <name evidence="3" type="ORF">FH610_002770</name>
</gene>
<accession>A0A5N6C5K1</accession>
<sequence length="71" mass="7535">MIVQGTNEGLAAARARGRTGGRPRALNDEQLDDARILLAAGKTQTSVAKGLGVSRWTLRRAFESGSDPENV</sequence>
<feature type="region of interest" description="Disordered" evidence="1">
    <location>
        <begin position="1"/>
        <end position="26"/>
    </location>
</feature>